<sequence length="270" mass="30042">MARRAQVSPDAVGLPAGPRRRTPGLRREEVAVLAGVGVSWYQWLEQGRDITVSGQVLDAVARVLGLGEAERRHLYVLAGLNPPLPAAWQGTSVAADLIGVIERWMPHPAHLLDRYWNLIGANRAAQLVLGYDPDDHGNCLRAFFVDPMYRTEYVDWSEHARRLTAQYRALMSEHPGDEGYAEVIERLSAESADFAELWGRHEVRDLEGFHKVLDHPAAGRLDFESTQLSAPGRPDLLLVLHNPIEGTDTAAKVQRMLDDDRRSHLTVVAG</sequence>
<feature type="region of interest" description="Disordered" evidence="1">
    <location>
        <begin position="1"/>
        <end position="20"/>
    </location>
</feature>
<dbReference type="GO" id="GO:0003677">
    <property type="term" value="F:DNA binding"/>
    <property type="evidence" value="ECO:0007669"/>
    <property type="project" value="InterPro"/>
</dbReference>
<organism evidence="3 4">
    <name type="scientific">Humibacter ginsenosidimutans</name>
    <dbReference type="NCBI Taxonomy" id="2599293"/>
    <lineage>
        <taxon>Bacteria</taxon>
        <taxon>Bacillati</taxon>
        <taxon>Actinomycetota</taxon>
        <taxon>Actinomycetes</taxon>
        <taxon>Micrococcales</taxon>
        <taxon>Microbacteriaceae</taxon>
        <taxon>Humibacter</taxon>
    </lineage>
</organism>
<dbReference type="CDD" id="cd00093">
    <property type="entry name" value="HTH_XRE"/>
    <property type="match status" value="1"/>
</dbReference>
<dbReference type="Gene3D" id="3.30.450.180">
    <property type="match status" value="1"/>
</dbReference>
<dbReference type="AlphaFoldDB" id="A0A5B8M878"/>
<protein>
    <submittedName>
        <fullName evidence="3">Helix-turn-helix domain-containing protein</fullName>
    </submittedName>
</protein>
<dbReference type="EMBL" id="CP042305">
    <property type="protein sequence ID" value="QDZ16928.1"/>
    <property type="molecule type" value="Genomic_DNA"/>
</dbReference>
<dbReference type="Pfam" id="PF13560">
    <property type="entry name" value="HTH_31"/>
    <property type="match status" value="1"/>
</dbReference>
<accession>A0A5B8M878</accession>
<evidence type="ECO:0000256" key="1">
    <source>
        <dbReference type="SAM" id="MobiDB-lite"/>
    </source>
</evidence>
<dbReference type="PANTHER" id="PTHR35010">
    <property type="entry name" value="BLL4672 PROTEIN-RELATED"/>
    <property type="match status" value="1"/>
</dbReference>
<feature type="domain" description="HTH cro/C1-type" evidence="2">
    <location>
        <begin position="19"/>
        <end position="71"/>
    </location>
</feature>
<keyword evidence="4" id="KW-1185">Reference proteome</keyword>
<gene>
    <name evidence="3" type="ORF">FPZ11_15535</name>
</gene>
<evidence type="ECO:0000313" key="3">
    <source>
        <dbReference type="EMBL" id="QDZ16928.1"/>
    </source>
</evidence>
<dbReference type="Gene3D" id="1.10.260.40">
    <property type="entry name" value="lambda repressor-like DNA-binding domains"/>
    <property type="match status" value="1"/>
</dbReference>
<dbReference type="InterPro" id="IPR001387">
    <property type="entry name" value="Cro/C1-type_HTH"/>
</dbReference>
<dbReference type="SMART" id="SM00530">
    <property type="entry name" value="HTH_XRE"/>
    <property type="match status" value="1"/>
</dbReference>
<dbReference type="InterPro" id="IPR041413">
    <property type="entry name" value="MLTR_LBD"/>
</dbReference>
<dbReference type="KEGG" id="huw:FPZ11_15535"/>
<dbReference type="PANTHER" id="PTHR35010:SF3">
    <property type="entry name" value="BLL4873 PROTEIN"/>
    <property type="match status" value="1"/>
</dbReference>
<evidence type="ECO:0000259" key="2">
    <source>
        <dbReference type="SMART" id="SM00530"/>
    </source>
</evidence>
<dbReference type="InterPro" id="IPR010982">
    <property type="entry name" value="Lambda_DNA-bd_dom_sf"/>
</dbReference>
<proteinExistence type="predicted"/>
<dbReference type="Pfam" id="PF17765">
    <property type="entry name" value="MLTR_LBD"/>
    <property type="match status" value="1"/>
</dbReference>
<reference evidence="3 4" key="1">
    <citation type="submission" date="2019-07" db="EMBL/GenBank/DDBJ databases">
        <title>Full genome sequence of Humibacter sp. WJ7-1.</title>
        <authorList>
            <person name="Im W.-T."/>
        </authorList>
    </citation>
    <scope>NUCLEOTIDE SEQUENCE [LARGE SCALE GENOMIC DNA]</scope>
    <source>
        <strain evidence="3 4">WJ7-1</strain>
    </source>
</reference>
<dbReference type="SUPFAM" id="SSF47413">
    <property type="entry name" value="lambda repressor-like DNA-binding domains"/>
    <property type="match status" value="1"/>
</dbReference>
<dbReference type="Proteomes" id="UP000320216">
    <property type="component" value="Chromosome"/>
</dbReference>
<dbReference type="OrthoDB" id="3518652at2"/>
<evidence type="ECO:0000313" key="4">
    <source>
        <dbReference type="Proteomes" id="UP000320216"/>
    </source>
</evidence>
<name>A0A5B8M878_9MICO</name>